<dbReference type="Gene3D" id="3.40.630.10">
    <property type="entry name" value="Zn peptidases"/>
    <property type="match status" value="1"/>
</dbReference>
<evidence type="ECO:0000256" key="6">
    <source>
        <dbReference type="PIRNR" id="PIRNR001123"/>
    </source>
</evidence>
<evidence type="ECO:0000256" key="2">
    <source>
        <dbReference type="ARBA" id="ARBA00022438"/>
    </source>
</evidence>
<name>A0ABT4D3V7_9CLOT</name>
<evidence type="ECO:0000313" key="7">
    <source>
        <dbReference type="EMBL" id="MCY6485911.1"/>
    </source>
</evidence>
<accession>A0ABT4D3V7</accession>
<evidence type="ECO:0000313" key="8">
    <source>
        <dbReference type="Proteomes" id="UP001078443"/>
    </source>
</evidence>
<protein>
    <submittedName>
        <fullName evidence="7">M42 family metallopeptidase</fullName>
    </submittedName>
</protein>
<evidence type="ECO:0000256" key="5">
    <source>
        <dbReference type="ARBA" id="ARBA00022801"/>
    </source>
</evidence>
<dbReference type="SUPFAM" id="SSF53187">
    <property type="entry name" value="Zn-dependent exopeptidases"/>
    <property type="match status" value="1"/>
</dbReference>
<dbReference type="Proteomes" id="UP001078443">
    <property type="component" value="Unassembled WGS sequence"/>
</dbReference>
<dbReference type="Pfam" id="PF05343">
    <property type="entry name" value="Peptidase_M42"/>
    <property type="match status" value="1"/>
</dbReference>
<evidence type="ECO:0000256" key="4">
    <source>
        <dbReference type="ARBA" id="ARBA00022723"/>
    </source>
</evidence>
<dbReference type="InterPro" id="IPR023367">
    <property type="entry name" value="Peptidase_M42_dom2"/>
</dbReference>
<comment type="similarity">
    <text evidence="1 6">Belongs to the peptidase M42 family.</text>
</comment>
<keyword evidence="2" id="KW-0031">Aminopeptidase</keyword>
<dbReference type="CDD" id="cd05656">
    <property type="entry name" value="M42_Frv"/>
    <property type="match status" value="1"/>
</dbReference>
<keyword evidence="3" id="KW-0645">Protease</keyword>
<dbReference type="RefSeq" id="WP_268042670.1">
    <property type="nucleotide sequence ID" value="NZ_JAPQER010000016.1"/>
</dbReference>
<keyword evidence="4" id="KW-0479">Metal-binding</keyword>
<gene>
    <name evidence="7" type="ORF">OW763_16490</name>
</gene>
<dbReference type="PANTHER" id="PTHR32481:SF0">
    <property type="entry name" value="AMINOPEPTIDASE YPDE-RELATED"/>
    <property type="match status" value="1"/>
</dbReference>
<evidence type="ECO:0000256" key="3">
    <source>
        <dbReference type="ARBA" id="ARBA00022670"/>
    </source>
</evidence>
<dbReference type="Gene3D" id="2.40.30.40">
    <property type="entry name" value="Peptidase M42, domain 2"/>
    <property type="match status" value="1"/>
</dbReference>
<sequence length="332" mass="36208">MVLQKLCNAAGPSGYEGSVRQIIKDEIKDYVDEIKVDRMGNIIAHKKGSEKKVVVDAHMDEVGFIIIGYNDDGTLKFTSLGGISNKVVPSKVVNIGKDKIPGVIGLKPIHLQSKQERGKNIPISKCCIDIGAKSKEEAKKLIPLGEYAVFTTEFGHFGEGLIKGKAFDDRIGCSILIELLKENYNCDLYAVFNVQEEVGMRGAYVSAYDIKPDITIAIEGTVCADMPGIQKHLMSTEIGKGPAISIIDKTSIYDKDIINEMKKVAVDNHISYQLRRTSVGSNDAGAFVMSGEGVKPAAIAVPCRYIHSSISVCSLEDYNNTIKLVTNYLKSL</sequence>
<dbReference type="EMBL" id="JAPQER010000016">
    <property type="protein sequence ID" value="MCY6485911.1"/>
    <property type="molecule type" value="Genomic_DNA"/>
</dbReference>
<dbReference type="SUPFAM" id="SSF101821">
    <property type="entry name" value="Aminopeptidase/glucanase lid domain"/>
    <property type="match status" value="1"/>
</dbReference>
<dbReference type="PANTHER" id="PTHR32481">
    <property type="entry name" value="AMINOPEPTIDASE"/>
    <property type="match status" value="1"/>
</dbReference>
<comment type="caution">
    <text evidence="7">The sequence shown here is derived from an EMBL/GenBank/DDBJ whole genome shotgun (WGS) entry which is preliminary data.</text>
</comment>
<reference evidence="7" key="1">
    <citation type="submission" date="2022-12" db="EMBL/GenBank/DDBJ databases">
        <authorList>
            <person name="Wang J."/>
        </authorList>
    </citation>
    <scope>NUCLEOTIDE SEQUENCE</scope>
    <source>
        <strain evidence="7">HY-45-18</strain>
    </source>
</reference>
<evidence type="ECO:0000256" key="1">
    <source>
        <dbReference type="ARBA" id="ARBA00006272"/>
    </source>
</evidence>
<keyword evidence="5" id="KW-0378">Hydrolase</keyword>
<proteinExistence type="inferred from homology"/>
<dbReference type="InterPro" id="IPR008007">
    <property type="entry name" value="Peptidase_M42"/>
</dbReference>
<organism evidence="7 8">
    <name type="scientific">Clostridium aestuarii</name>
    <dbReference type="NCBI Taxonomy" id="338193"/>
    <lineage>
        <taxon>Bacteria</taxon>
        <taxon>Bacillati</taxon>
        <taxon>Bacillota</taxon>
        <taxon>Clostridia</taxon>
        <taxon>Eubacteriales</taxon>
        <taxon>Clostridiaceae</taxon>
        <taxon>Clostridium</taxon>
    </lineage>
</organism>
<dbReference type="InterPro" id="IPR051464">
    <property type="entry name" value="Peptidase_M42_aminopept"/>
</dbReference>
<dbReference type="PIRSF" id="PIRSF001123">
    <property type="entry name" value="PepA_GA"/>
    <property type="match status" value="1"/>
</dbReference>
<keyword evidence="8" id="KW-1185">Reference proteome</keyword>